<keyword evidence="4" id="KW-1185">Reference proteome</keyword>
<sequence>MAVRFAASQKNDRIITGYFAAQADKLDSRSRPPLSPQSACKNNSCVDAPQSMLLFDCIVNIMTGNQFHSSPSTRFRTMLFLINALGGLGRSVTDTARLAFAKAGEPSRWRKLALYAAMFALPGGSIAVVAVVWAQRRRAQPEPAAASAVVPAASATAAAATTAADAPACGGGQPACRAPKRRRNDA</sequence>
<evidence type="ECO:0000313" key="4">
    <source>
        <dbReference type="Proteomes" id="UP000533533"/>
    </source>
</evidence>
<dbReference type="RefSeq" id="WP_133253611.1">
    <property type="nucleotide sequence ID" value="NZ_JACHVZ010000004.1"/>
</dbReference>
<name>A0ABR6FKH3_9BURK</name>
<organism evidence="3 4">
    <name type="scientific">Paraburkholderia silvatlantica</name>
    <dbReference type="NCBI Taxonomy" id="321895"/>
    <lineage>
        <taxon>Bacteria</taxon>
        <taxon>Pseudomonadati</taxon>
        <taxon>Pseudomonadota</taxon>
        <taxon>Betaproteobacteria</taxon>
        <taxon>Burkholderiales</taxon>
        <taxon>Burkholderiaceae</taxon>
        <taxon>Paraburkholderia</taxon>
    </lineage>
</organism>
<gene>
    <name evidence="3" type="ORF">FHX59_001487</name>
</gene>
<keyword evidence="2" id="KW-1133">Transmembrane helix</keyword>
<feature type="transmembrane region" description="Helical" evidence="2">
    <location>
        <begin position="112"/>
        <end position="134"/>
    </location>
</feature>
<reference evidence="3 4" key="1">
    <citation type="submission" date="2020-08" db="EMBL/GenBank/DDBJ databases">
        <title>Genomic Encyclopedia of Type Strains, Phase IV (KMG-V): Genome sequencing to study the core and pangenomes of soil and plant-associated prokaryotes.</title>
        <authorList>
            <person name="Whitman W."/>
        </authorList>
    </citation>
    <scope>NUCLEOTIDE SEQUENCE [LARGE SCALE GENOMIC DNA]</scope>
    <source>
        <strain evidence="3 4">SRMrh-85</strain>
    </source>
</reference>
<accession>A0ABR6FKH3</accession>
<dbReference type="Proteomes" id="UP000533533">
    <property type="component" value="Unassembled WGS sequence"/>
</dbReference>
<keyword evidence="2" id="KW-0472">Membrane</keyword>
<feature type="region of interest" description="Disordered" evidence="1">
    <location>
        <begin position="163"/>
        <end position="186"/>
    </location>
</feature>
<protein>
    <submittedName>
        <fullName evidence="3">Uncharacterized protein</fullName>
    </submittedName>
</protein>
<evidence type="ECO:0000256" key="1">
    <source>
        <dbReference type="SAM" id="MobiDB-lite"/>
    </source>
</evidence>
<keyword evidence="2" id="KW-0812">Transmembrane</keyword>
<dbReference type="EMBL" id="JACHVZ010000004">
    <property type="protein sequence ID" value="MBB2927074.1"/>
    <property type="molecule type" value="Genomic_DNA"/>
</dbReference>
<comment type="caution">
    <text evidence="3">The sequence shown here is derived from an EMBL/GenBank/DDBJ whole genome shotgun (WGS) entry which is preliminary data.</text>
</comment>
<evidence type="ECO:0000256" key="2">
    <source>
        <dbReference type="SAM" id="Phobius"/>
    </source>
</evidence>
<evidence type="ECO:0000313" key="3">
    <source>
        <dbReference type="EMBL" id="MBB2927074.1"/>
    </source>
</evidence>
<proteinExistence type="predicted"/>